<proteinExistence type="predicted"/>
<feature type="region of interest" description="Disordered" evidence="1">
    <location>
        <begin position="1"/>
        <end position="47"/>
    </location>
</feature>
<feature type="compositionally biased region" description="Basic and acidic residues" evidence="1">
    <location>
        <begin position="58"/>
        <end position="68"/>
    </location>
</feature>
<organism evidence="2">
    <name type="scientific">bioreactor metagenome</name>
    <dbReference type="NCBI Taxonomy" id="1076179"/>
    <lineage>
        <taxon>unclassified sequences</taxon>
        <taxon>metagenomes</taxon>
        <taxon>ecological metagenomes</taxon>
    </lineage>
</organism>
<feature type="compositionally biased region" description="Low complexity" evidence="1">
    <location>
        <begin position="11"/>
        <end position="21"/>
    </location>
</feature>
<dbReference type="EMBL" id="VSSQ01068347">
    <property type="protein sequence ID" value="MPN20553.1"/>
    <property type="molecule type" value="Genomic_DNA"/>
</dbReference>
<comment type="caution">
    <text evidence="2">The sequence shown here is derived from an EMBL/GenBank/DDBJ whole genome shotgun (WGS) entry which is preliminary data.</text>
</comment>
<reference evidence="2" key="1">
    <citation type="submission" date="2019-08" db="EMBL/GenBank/DDBJ databases">
        <authorList>
            <person name="Kucharzyk K."/>
            <person name="Murdoch R.W."/>
            <person name="Higgins S."/>
            <person name="Loffler F."/>
        </authorList>
    </citation>
    <scope>NUCLEOTIDE SEQUENCE</scope>
</reference>
<name>A0A645G9G9_9ZZZZ</name>
<accession>A0A645G9G9</accession>
<evidence type="ECO:0000256" key="1">
    <source>
        <dbReference type="SAM" id="MobiDB-lite"/>
    </source>
</evidence>
<dbReference type="AlphaFoldDB" id="A0A645G9G9"/>
<evidence type="ECO:0000313" key="2">
    <source>
        <dbReference type="EMBL" id="MPN20553.1"/>
    </source>
</evidence>
<gene>
    <name evidence="2" type="ORF">SDC9_167932</name>
</gene>
<feature type="region of interest" description="Disordered" evidence="1">
    <location>
        <begin position="57"/>
        <end position="76"/>
    </location>
</feature>
<protein>
    <submittedName>
        <fullName evidence="2">Uncharacterized protein</fullName>
    </submittedName>
</protein>
<sequence length="76" mass="7685">MPVETRKASMRVGAGAGNRVGRSGRKDATATGSPGFPGKKAASSLVSPDRAATLLSSDRARAGQEGRRCGSVLPVC</sequence>